<dbReference type="STRING" id="58117.SAMN05421833_110108"/>
<reference evidence="3" key="1">
    <citation type="submission" date="2017-01" db="EMBL/GenBank/DDBJ databases">
        <authorList>
            <person name="Varghese N."/>
            <person name="Submissions S."/>
        </authorList>
    </citation>
    <scope>NUCLEOTIDE SEQUENCE [LARGE SCALE GENOMIC DNA]</scope>
    <source>
        <strain evidence="3">ATCC 12950</strain>
    </source>
</reference>
<evidence type="ECO:0000313" key="2">
    <source>
        <dbReference type="EMBL" id="SIR53308.1"/>
    </source>
</evidence>
<organism evidence="2 3">
    <name type="scientific">Microbispora rosea</name>
    <dbReference type="NCBI Taxonomy" id="58117"/>
    <lineage>
        <taxon>Bacteria</taxon>
        <taxon>Bacillati</taxon>
        <taxon>Actinomycetota</taxon>
        <taxon>Actinomycetes</taxon>
        <taxon>Streptosporangiales</taxon>
        <taxon>Streptosporangiaceae</taxon>
        <taxon>Microbispora</taxon>
    </lineage>
</organism>
<dbReference type="AlphaFoldDB" id="A0A1N7BPQ5"/>
<dbReference type="Proteomes" id="UP000186096">
    <property type="component" value="Unassembled WGS sequence"/>
</dbReference>
<gene>
    <name evidence="2" type="ORF">SAMN05421833_110108</name>
</gene>
<sequence>MRKIVAVAVFAAMTMLGTVAAVASVAAGTGGHPSTGPWAGSPPQALALPKGPVLPKGGVQRQEVSQRQYDILVGQCRYAKTPEARDRCRTQVREQYKVGTFNPALDCRTYSGVSVCGILELSAAQRACVQESVGGGLTRRRAEVECYAFR</sequence>
<name>A0A1N7BPQ5_9ACTN</name>
<accession>A0A1N7BPQ5</accession>
<keyword evidence="1" id="KW-0732">Signal</keyword>
<evidence type="ECO:0008006" key="4">
    <source>
        <dbReference type="Google" id="ProtNLM"/>
    </source>
</evidence>
<proteinExistence type="predicted"/>
<protein>
    <recommendedName>
        <fullName evidence="4">Subtilisin inhibitor-like</fullName>
    </recommendedName>
</protein>
<evidence type="ECO:0000313" key="3">
    <source>
        <dbReference type="Proteomes" id="UP000186096"/>
    </source>
</evidence>
<dbReference type="RefSeq" id="WP_239104844.1">
    <property type="nucleotide sequence ID" value="NZ_FTNI01000010.1"/>
</dbReference>
<dbReference type="EMBL" id="FTNI01000010">
    <property type="protein sequence ID" value="SIR53308.1"/>
    <property type="molecule type" value="Genomic_DNA"/>
</dbReference>
<feature type="chain" id="PRO_5039047297" description="Subtilisin inhibitor-like" evidence="1">
    <location>
        <begin position="21"/>
        <end position="150"/>
    </location>
</feature>
<evidence type="ECO:0000256" key="1">
    <source>
        <dbReference type="SAM" id="SignalP"/>
    </source>
</evidence>
<keyword evidence="3" id="KW-1185">Reference proteome</keyword>
<feature type="signal peptide" evidence="1">
    <location>
        <begin position="1"/>
        <end position="20"/>
    </location>
</feature>